<reference evidence="6" key="1">
    <citation type="journal article" date="2010" name="Mol. Biosyst.">
        <title>Complete genome sequence and comparative analysis of Shewanella violacea, a psychrophilic and piezophilic bacterium from deep sea floor sediments.</title>
        <authorList>
            <person name="Aono E."/>
            <person name="Baba T."/>
            <person name="Ara T."/>
            <person name="Nishi T."/>
            <person name="Nakamichi T."/>
            <person name="Inamoto E."/>
            <person name="Toyonaga H."/>
            <person name="Hasegawa M."/>
            <person name="Takai Y."/>
            <person name="Okumura Y."/>
            <person name="Baba M."/>
            <person name="Tomita M."/>
            <person name="Kato C."/>
            <person name="Oshima T."/>
            <person name="Nakasone K."/>
            <person name="Mori H."/>
        </authorList>
    </citation>
    <scope>NUCLEOTIDE SEQUENCE [LARGE SCALE GENOMIC DNA]</scope>
    <source>
        <strain evidence="6">JCM 10179 / CIP 106290 / LMG 19151 / DSS12</strain>
    </source>
</reference>
<dbReference type="InterPro" id="IPR001775">
    <property type="entry name" value="GspD/PilQ"/>
</dbReference>
<evidence type="ECO:0000259" key="3">
    <source>
        <dbReference type="Pfam" id="PF00263"/>
    </source>
</evidence>
<proteinExistence type="inferred from homology"/>
<evidence type="ECO:0000259" key="4">
    <source>
        <dbReference type="Pfam" id="PF13629"/>
    </source>
</evidence>
<evidence type="ECO:0000256" key="2">
    <source>
        <dbReference type="SAM" id="MobiDB-lite"/>
    </source>
</evidence>
<gene>
    <name evidence="5" type="ordered locus">SVI_1099</name>
</gene>
<keyword evidence="6" id="KW-1185">Reference proteome</keyword>
<dbReference type="Pfam" id="PF00263">
    <property type="entry name" value="Secretin"/>
    <property type="match status" value="1"/>
</dbReference>
<sequence>MTLAVTLNKAELVQLPKTAKSIFISSNTIADYQALTNTKIMVFGKRAGTTSLYVLDADENVIYSASVKVSHNVTELNGLIRSEFPDALVSAESIAGKLFLKGRVPTPTMAEKIVRLSEGYVSQPQSSKGKQQGGKSSGQAKGSKQQGQNGGGQESQSGTGSKGELINQLEITMSTQVNLRVRIAEVSRNVSNKLGIKWGSQGFGTGKFAFSDGLGFSKLSVMVDALATNGMITVLAEPNLTAISGEKASFLVGGEVPIPLIYGDTVSIEYKPFGVRLDFKPTVLSPNRISLQIEPEVSTISQSTNVVMGDSSFPVFMTRKASTTIELASGQSFALGGLLQSTDIEQMQKMPWIGDIPILGALFRSNEFKREETELIIIATVYLVEPTRGDSLPLPTDGLIPMSDVERLLAWPRSGVNPSTDTQVNPNDNRQLRLLGDNGFYY</sequence>
<feature type="domain" description="Pilus formation protein N-terminal" evidence="4">
    <location>
        <begin position="2"/>
        <end position="70"/>
    </location>
</feature>
<dbReference type="AlphaFoldDB" id="D4ZHC1"/>
<dbReference type="KEGG" id="svo:SVI_1099"/>
<protein>
    <submittedName>
        <fullName evidence="5">Flp pilus assembly protein CpaC</fullName>
    </submittedName>
</protein>
<dbReference type="HOGENOM" id="CLU_017952_2_0_6"/>
<accession>D4ZHC1</accession>
<comment type="similarity">
    <text evidence="1">Belongs to the bacterial secretin family.</text>
</comment>
<dbReference type="GO" id="GO:0009306">
    <property type="term" value="P:protein secretion"/>
    <property type="evidence" value="ECO:0007669"/>
    <property type="project" value="InterPro"/>
</dbReference>
<dbReference type="InterPro" id="IPR050810">
    <property type="entry name" value="Bact_Secretion_Sys_Channel"/>
</dbReference>
<dbReference type="PANTHER" id="PTHR30332:SF17">
    <property type="entry name" value="TYPE IV PILIATION SYSTEM PROTEIN DR_0774-RELATED"/>
    <property type="match status" value="1"/>
</dbReference>
<evidence type="ECO:0000313" key="6">
    <source>
        <dbReference type="Proteomes" id="UP000002350"/>
    </source>
</evidence>
<evidence type="ECO:0000256" key="1">
    <source>
        <dbReference type="RuleBase" id="RU004003"/>
    </source>
</evidence>
<evidence type="ECO:0000313" key="5">
    <source>
        <dbReference type="EMBL" id="BAJ01070.1"/>
    </source>
</evidence>
<dbReference type="InterPro" id="IPR032789">
    <property type="entry name" value="T2SS-T3SS_pil_N"/>
</dbReference>
<dbReference type="Proteomes" id="UP000002350">
    <property type="component" value="Chromosome"/>
</dbReference>
<name>D4ZHC1_SHEVD</name>
<feature type="compositionally biased region" description="Low complexity" evidence="2">
    <location>
        <begin position="154"/>
        <end position="163"/>
    </location>
</feature>
<feature type="region of interest" description="Disordered" evidence="2">
    <location>
        <begin position="120"/>
        <end position="164"/>
    </location>
</feature>
<dbReference type="EMBL" id="AP011177">
    <property type="protein sequence ID" value="BAJ01070.1"/>
    <property type="molecule type" value="Genomic_DNA"/>
</dbReference>
<dbReference type="InterPro" id="IPR004846">
    <property type="entry name" value="T2SS/T3SS_dom"/>
</dbReference>
<dbReference type="Pfam" id="PF13629">
    <property type="entry name" value="T2SS-T3SS_pil_N"/>
    <property type="match status" value="1"/>
</dbReference>
<dbReference type="eggNOG" id="COG4964">
    <property type="taxonomic scope" value="Bacteria"/>
</dbReference>
<dbReference type="OrthoDB" id="9775455at2"/>
<feature type="compositionally biased region" description="Low complexity" evidence="2">
    <location>
        <begin position="137"/>
        <end position="147"/>
    </location>
</feature>
<dbReference type="STRING" id="637905.SVI_1099"/>
<dbReference type="PANTHER" id="PTHR30332">
    <property type="entry name" value="PROBABLE GENERAL SECRETION PATHWAY PROTEIN D"/>
    <property type="match status" value="1"/>
</dbReference>
<feature type="domain" description="Type II/III secretion system secretin-like" evidence="3">
    <location>
        <begin position="225"/>
        <end position="384"/>
    </location>
</feature>
<dbReference type="PRINTS" id="PR00811">
    <property type="entry name" value="BCTERIALGSPD"/>
</dbReference>
<organism evidence="5 6">
    <name type="scientific">Shewanella violacea (strain JCM 10179 / CIP 106290 / LMG 19151 / DSS12)</name>
    <dbReference type="NCBI Taxonomy" id="637905"/>
    <lineage>
        <taxon>Bacteria</taxon>
        <taxon>Pseudomonadati</taxon>
        <taxon>Pseudomonadota</taxon>
        <taxon>Gammaproteobacteria</taxon>
        <taxon>Alteromonadales</taxon>
        <taxon>Shewanellaceae</taxon>
        <taxon>Shewanella</taxon>
    </lineage>
</organism>
<dbReference type="GO" id="GO:0015627">
    <property type="term" value="C:type II protein secretion system complex"/>
    <property type="evidence" value="ECO:0007669"/>
    <property type="project" value="TreeGrafter"/>
</dbReference>